<dbReference type="AlphaFoldDB" id="A0A378JKP7"/>
<organism evidence="3 5">
    <name type="scientific">Legionella gratiana</name>
    <dbReference type="NCBI Taxonomy" id="45066"/>
    <lineage>
        <taxon>Bacteria</taxon>
        <taxon>Pseudomonadati</taxon>
        <taxon>Pseudomonadota</taxon>
        <taxon>Gammaproteobacteria</taxon>
        <taxon>Legionellales</taxon>
        <taxon>Legionellaceae</taxon>
        <taxon>Legionella</taxon>
    </lineage>
</organism>
<dbReference type="EMBL" id="UGOB01000001">
    <property type="protein sequence ID" value="STX45290.1"/>
    <property type="molecule type" value="Genomic_DNA"/>
</dbReference>
<protein>
    <submittedName>
        <fullName evidence="3">Secreted protein</fullName>
    </submittedName>
</protein>
<reference evidence="3 5" key="2">
    <citation type="submission" date="2018-06" db="EMBL/GenBank/DDBJ databases">
        <authorList>
            <consortium name="Pathogen Informatics"/>
            <person name="Doyle S."/>
        </authorList>
    </citation>
    <scope>NUCLEOTIDE SEQUENCE [LARGE SCALE GENOMIC DNA]</scope>
    <source>
        <strain evidence="3 5">NCTC12388</strain>
    </source>
</reference>
<gene>
    <name evidence="2" type="ORF">Lgra_3247</name>
    <name evidence="3" type="ORF">NCTC12388_02019</name>
</gene>
<name>A0A378JKP7_9GAMM</name>
<feature type="signal peptide" evidence="1">
    <location>
        <begin position="1"/>
        <end position="19"/>
    </location>
</feature>
<dbReference type="EMBL" id="LNYE01000029">
    <property type="protein sequence ID" value="KTD06470.1"/>
    <property type="molecule type" value="Genomic_DNA"/>
</dbReference>
<evidence type="ECO:0000313" key="4">
    <source>
        <dbReference type="Proteomes" id="UP000054691"/>
    </source>
</evidence>
<sequence>MKNIFLIIVQLAIAIAAFADTTIITETKTWKSVPITVNPQAHTYITVEGPIPQGEYYYTYPGYRCVKEKVAVVGGNVIIYHSGVPGGNDIYCYPE</sequence>
<accession>A0A378JKP7</accession>
<evidence type="ECO:0000256" key="1">
    <source>
        <dbReference type="SAM" id="SignalP"/>
    </source>
</evidence>
<keyword evidence="1" id="KW-0732">Signal</keyword>
<evidence type="ECO:0000313" key="2">
    <source>
        <dbReference type="EMBL" id="KTD06470.1"/>
    </source>
</evidence>
<evidence type="ECO:0000313" key="5">
    <source>
        <dbReference type="Proteomes" id="UP000254476"/>
    </source>
</evidence>
<evidence type="ECO:0000313" key="3">
    <source>
        <dbReference type="EMBL" id="STX45290.1"/>
    </source>
</evidence>
<proteinExistence type="predicted"/>
<reference evidence="2 4" key="1">
    <citation type="submission" date="2015-11" db="EMBL/GenBank/DDBJ databases">
        <title>Genomic analysis of 38 Legionella species identifies large and diverse effector repertoires.</title>
        <authorList>
            <person name="Burstein D."/>
            <person name="Amaro F."/>
            <person name="Zusman T."/>
            <person name="Lifshitz Z."/>
            <person name="Cohen O."/>
            <person name="Gilbert J.A."/>
            <person name="Pupko T."/>
            <person name="Shuman H.A."/>
            <person name="Segal G."/>
        </authorList>
    </citation>
    <scope>NUCLEOTIDE SEQUENCE [LARGE SCALE GENOMIC DNA]</scope>
    <source>
        <strain evidence="2 4">Lyon 8420412</strain>
    </source>
</reference>
<dbReference type="RefSeq" id="WP_238584474.1">
    <property type="nucleotide sequence ID" value="NZ_CAAAHW010000005.1"/>
</dbReference>
<keyword evidence="4" id="KW-1185">Reference proteome</keyword>
<dbReference type="Proteomes" id="UP000254476">
    <property type="component" value="Unassembled WGS sequence"/>
</dbReference>
<feature type="chain" id="PRO_5016912472" evidence="1">
    <location>
        <begin position="20"/>
        <end position="95"/>
    </location>
</feature>
<dbReference type="Proteomes" id="UP000054691">
    <property type="component" value="Unassembled WGS sequence"/>
</dbReference>